<feature type="domain" description="S-adenosylmethionine synthetase central" evidence="9">
    <location>
        <begin position="118"/>
        <end position="215"/>
    </location>
</feature>
<feature type="domain" description="S-adenosylmethionine synthetase N-terminal" evidence="8">
    <location>
        <begin position="4"/>
        <end position="84"/>
    </location>
</feature>
<keyword evidence="7" id="KW-0630">Potassium</keyword>
<proteinExistence type="predicted"/>
<dbReference type="SUPFAM" id="SSF55973">
    <property type="entry name" value="S-adenosylmethionine synthetase"/>
    <property type="match status" value="3"/>
</dbReference>
<evidence type="ECO:0000259" key="9">
    <source>
        <dbReference type="Pfam" id="PF02772"/>
    </source>
</evidence>
<dbReference type="InterPro" id="IPR022629">
    <property type="entry name" value="S-AdoMet_synt_central"/>
</dbReference>
<evidence type="ECO:0000259" key="8">
    <source>
        <dbReference type="Pfam" id="PF00438"/>
    </source>
</evidence>
<evidence type="ECO:0000256" key="4">
    <source>
        <dbReference type="ARBA" id="ARBA00022741"/>
    </source>
</evidence>
<dbReference type="GO" id="GO:0005524">
    <property type="term" value="F:ATP binding"/>
    <property type="evidence" value="ECO:0007669"/>
    <property type="project" value="UniProtKB-KW"/>
</dbReference>
<keyword evidence="5" id="KW-0067">ATP-binding</keyword>
<sequence>MRKTSEWVSLGHPDKMADYISSFILDRYLERDPMTRYALEVQIKDNFVTLGGEITSQANFTEDELTLFVKIAVAQIGYTKCYQNTWGAENTICDQDLVVTHHIGQQSPDIAQGVDASGWGDQGIFWGMAVNDPTTNFMPKDHYLARKIGQQLYDIKYAGLDIKTQVTLFDNEPEEIVVAIPMLPKHSEQDIANAVQFCCNGKTNYKLVVNGTGKFVKHGPIGDCGTTGRKLAVDFYGGNCRIGGGSPWTKDGSKADLTLNLLAREKALNFLKKHSDIQEVHCSIACRIGSPEIIVSLYDGNLNELTSYRETVNPAAIIDRFFLRKPRFAQLCRNGLLS</sequence>
<evidence type="ECO:0000256" key="1">
    <source>
        <dbReference type="ARBA" id="ARBA00022563"/>
    </source>
</evidence>
<dbReference type="Pfam" id="PF02773">
    <property type="entry name" value="S-AdoMet_synt_C"/>
    <property type="match status" value="1"/>
</dbReference>
<organism evidence="11 12">
    <name type="scientific">Victivallis vadensis</name>
    <dbReference type="NCBI Taxonomy" id="172901"/>
    <lineage>
        <taxon>Bacteria</taxon>
        <taxon>Pseudomonadati</taxon>
        <taxon>Lentisphaerota</taxon>
        <taxon>Lentisphaeria</taxon>
        <taxon>Victivallales</taxon>
        <taxon>Victivallaceae</taxon>
        <taxon>Victivallis</taxon>
    </lineage>
</organism>
<dbReference type="RefSeq" id="WP_168961297.1">
    <property type="nucleotide sequence ID" value="NZ_CALXNT010000088.1"/>
</dbReference>
<evidence type="ECO:0000259" key="10">
    <source>
        <dbReference type="Pfam" id="PF02773"/>
    </source>
</evidence>
<dbReference type="GO" id="GO:0006730">
    <property type="term" value="P:one-carbon metabolic process"/>
    <property type="evidence" value="ECO:0007669"/>
    <property type="project" value="UniProtKB-KW"/>
</dbReference>
<feature type="domain" description="S-adenosylmethionine synthetase C-terminal" evidence="10">
    <location>
        <begin position="219"/>
        <end position="336"/>
    </location>
</feature>
<dbReference type="Pfam" id="PF02772">
    <property type="entry name" value="S-AdoMet_synt_M"/>
    <property type="match status" value="1"/>
</dbReference>
<dbReference type="GO" id="GO:0046872">
    <property type="term" value="F:metal ion binding"/>
    <property type="evidence" value="ECO:0007669"/>
    <property type="project" value="UniProtKB-KW"/>
</dbReference>
<dbReference type="PANTHER" id="PTHR11964">
    <property type="entry name" value="S-ADENOSYLMETHIONINE SYNTHETASE"/>
    <property type="match status" value="1"/>
</dbReference>
<gene>
    <name evidence="11" type="ORF">HF882_01365</name>
</gene>
<reference evidence="11 12" key="1">
    <citation type="submission" date="2020-04" db="EMBL/GenBank/DDBJ databases">
        <authorList>
            <person name="Hitch T.C.A."/>
            <person name="Wylensek D."/>
            <person name="Clavel T."/>
        </authorList>
    </citation>
    <scope>NUCLEOTIDE SEQUENCE [LARGE SCALE GENOMIC DNA]</scope>
    <source>
        <strain evidence="11 12">COR2-253-APC-1A</strain>
    </source>
</reference>
<dbReference type="GO" id="GO:0006556">
    <property type="term" value="P:S-adenosylmethionine biosynthetic process"/>
    <property type="evidence" value="ECO:0007669"/>
    <property type="project" value="InterPro"/>
</dbReference>
<protein>
    <submittedName>
        <fullName evidence="11">Methionine adenosyltransferase</fullName>
    </submittedName>
</protein>
<keyword evidence="6" id="KW-0460">Magnesium</keyword>
<evidence type="ECO:0000313" key="12">
    <source>
        <dbReference type="Proteomes" id="UP000576225"/>
    </source>
</evidence>
<evidence type="ECO:0000256" key="3">
    <source>
        <dbReference type="ARBA" id="ARBA00022723"/>
    </source>
</evidence>
<dbReference type="Proteomes" id="UP000576225">
    <property type="component" value="Unassembled WGS sequence"/>
</dbReference>
<name>A0A848AWX6_9BACT</name>
<dbReference type="EMBL" id="JABAEW010000002">
    <property type="protein sequence ID" value="NMD85226.1"/>
    <property type="molecule type" value="Genomic_DNA"/>
</dbReference>
<dbReference type="Pfam" id="PF00438">
    <property type="entry name" value="S-AdoMet_synt_N"/>
    <property type="match status" value="1"/>
</dbReference>
<dbReference type="InterPro" id="IPR022630">
    <property type="entry name" value="S-AdoMet_synt_C"/>
</dbReference>
<dbReference type="InterPro" id="IPR022636">
    <property type="entry name" value="S-AdoMet_synthetase_sfam"/>
</dbReference>
<evidence type="ECO:0000256" key="5">
    <source>
        <dbReference type="ARBA" id="ARBA00022840"/>
    </source>
</evidence>
<dbReference type="GO" id="GO:0004478">
    <property type="term" value="F:methionine adenosyltransferase activity"/>
    <property type="evidence" value="ECO:0007669"/>
    <property type="project" value="InterPro"/>
</dbReference>
<evidence type="ECO:0000256" key="7">
    <source>
        <dbReference type="ARBA" id="ARBA00022958"/>
    </source>
</evidence>
<keyword evidence="1" id="KW-0554">One-carbon metabolism</keyword>
<keyword evidence="4" id="KW-0547">Nucleotide-binding</keyword>
<evidence type="ECO:0000313" key="11">
    <source>
        <dbReference type="EMBL" id="NMD85226.1"/>
    </source>
</evidence>
<evidence type="ECO:0000256" key="6">
    <source>
        <dbReference type="ARBA" id="ARBA00022842"/>
    </source>
</evidence>
<accession>A0A848AWX6</accession>
<keyword evidence="3" id="KW-0479">Metal-binding</keyword>
<dbReference type="Gene3D" id="3.30.300.10">
    <property type="match status" value="3"/>
</dbReference>
<dbReference type="InterPro" id="IPR002133">
    <property type="entry name" value="S-AdoMet_synthetase"/>
</dbReference>
<keyword evidence="2 11" id="KW-0808">Transferase</keyword>
<comment type="caution">
    <text evidence="11">The sequence shown here is derived from an EMBL/GenBank/DDBJ whole genome shotgun (WGS) entry which is preliminary data.</text>
</comment>
<evidence type="ECO:0000256" key="2">
    <source>
        <dbReference type="ARBA" id="ARBA00022679"/>
    </source>
</evidence>
<dbReference type="AlphaFoldDB" id="A0A848AWX6"/>
<dbReference type="InterPro" id="IPR022628">
    <property type="entry name" value="S-AdoMet_synt_N"/>
</dbReference>